<gene>
    <name evidence="2" type="ORF">H9L42_06645</name>
</gene>
<evidence type="ECO:0000313" key="2">
    <source>
        <dbReference type="EMBL" id="MBC6679503.1"/>
    </source>
</evidence>
<comment type="caution">
    <text evidence="2">The sequence shown here is derived from an EMBL/GenBank/DDBJ whole genome shotgun (WGS) entry which is preliminary data.</text>
</comment>
<dbReference type="AlphaFoldDB" id="A0A923NI78"/>
<feature type="domain" description="Catalase immune-responsive" evidence="1">
    <location>
        <begin position="5"/>
        <end position="59"/>
    </location>
</feature>
<name>A0A923NI78_9FIRM</name>
<evidence type="ECO:0000313" key="3">
    <source>
        <dbReference type="Proteomes" id="UP000602647"/>
    </source>
</evidence>
<dbReference type="SUPFAM" id="SSF56634">
    <property type="entry name" value="Heme-dependent catalase-like"/>
    <property type="match status" value="1"/>
</dbReference>
<dbReference type="InterPro" id="IPR010582">
    <property type="entry name" value="Catalase_immune_responsive"/>
</dbReference>
<sequence length="62" mass="7465">MMEEKQAARRYQSMTQEEKEVLAENISERLIFEPREIQQAVLSLMGEVDPELVKKLEKRFYF</sequence>
<dbReference type="Pfam" id="PF06628">
    <property type="entry name" value="Catalase-rel"/>
    <property type="match status" value="1"/>
</dbReference>
<dbReference type="InterPro" id="IPR020835">
    <property type="entry name" value="Catalase_sf"/>
</dbReference>
<accession>A0A923NI78</accession>
<dbReference type="GO" id="GO:0020037">
    <property type="term" value="F:heme binding"/>
    <property type="evidence" value="ECO:0007669"/>
    <property type="project" value="InterPro"/>
</dbReference>
<dbReference type="Gene3D" id="2.40.180.10">
    <property type="entry name" value="Catalase core domain"/>
    <property type="match status" value="1"/>
</dbReference>
<dbReference type="RefSeq" id="WP_187302612.1">
    <property type="nucleotide sequence ID" value="NZ_CBCTON010000026.1"/>
</dbReference>
<organism evidence="2 3">
    <name type="scientific">Zhenpiania hominis</name>
    <dbReference type="NCBI Taxonomy" id="2763644"/>
    <lineage>
        <taxon>Bacteria</taxon>
        <taxon>Bacillati</taxon>
        <taxon>Bacillota</taxon>
        <taxon>Clostridia</taxon>
        <taxon>Peptostreptococcales</taxon>
        <taxon>Anaerovoracaceae</taxon>
        <taxon>Zhenpiania</taxon>
    </lineage>
</organism>
<dbReference type="Proteomes" id="UP000602647">
    <property type="component" value="Unassembled WGS sequence"/>
</dbReference>
<keyword evidence="3" id="KW-1185">Reference proteome</keyword>
<protein>
    <recommendedName>
        <fullName evidence="1">Catalase immune-responsive domain-containing protein</fullName>
    </recommendedName>
</protein>
<evidence type="ECO:0000259" key="1">
    <source>
        <dbReference type="Pfam" id="PF06628"/>
    </source>
</evidence>
<reference evidence="2" key="1">
    <citation type="submission" date="2020-08" db="EMBL/GenBank/DDBJ databases">
        <title>Genome public.</title>
        <authorList>
            <person name="Liu C."/>
            <person name="Sun Q."/>
        </authorList>
    </citation>
    <scope>NUCLEOTIDE SEQUENCE</scope>
    <source>
        <strain evidence="2">BX12</strain>
    </source>
</reference>
<proteinExistence type="predicted"/>
<dbReference type="EMBL" id="JACRYT010000005">
    <property type="protein sequence ID" value="MBC6679503.1"/>
    <property type="molecule type" value="Genomic_DNA"/>
</dbReference>